<dbReference type="EC" id="3.2.1.17" evidence="3"/>
<proteinExistence type="inferred from homology"/>
<name>A0A0K1Y4T1_9CAUD</name>
<dbReference type="PRINTS" id="PR00684">
    <property type="entry name" value="T4LYSOZYME"/>
</dbReference>
<protein>
    <recommendedName>
        <fullName evidence="3">Lysozyme</fullName>
        <ecNumber evidence="3">3.2.1.17</ecNumber>
    </recommendedName>
</protein>
<dbReference type="KEGG" id="vg:26518528"/>
<dbReference type="Proteomes" id="UP000204179">
    <property type="component" value="Segment"/>
</dbReference>
<dbReference type="GO" id="GO:0042742">
    <property type="term" value="P:defense response to bacterium"/>
    <property type="evidence" value="ECO:0007669"/>
    <property type="project" value="UniProtKB-KW"/>
</dbReference>
<dbReference type="InterPro" id="IPR023347">
    <property type="entry name" value="Lysozyme_dom_sf"/>
</dbReference>
<dbReference type="SMR" id="A0A0K1Y4T1"/>
<dbReference type="GO" id="GO:0003796">
    <property type="term" value="F:lysozyme activity"/>
    <property type="evidence" value="ECO:0007669"/>
    <property type="project" value="UniProtKB-EC"/>
</dbReference>
<keyword evidence="2 3" id="KW-0081">Bacteriolytic enzyme</keyword>
<keyword evidence="3" id="KW-0326">Glycosidase</keyword>
<dbReference type="Gene3D" id="1.10.530.40">
    <property type="match status" value="1"/>
</dbReference>
<evidence type="ECO:0000256" key="3">
    <source>
        <dbReference type="RuleBase" id="RU003788"/>
    </source>
</evidence>
<dbReference type="Pfam" id="PF00959">
    <property type="entry name" value="Phage_lysozyme"/>
    <property type="match status" value="1"/>
</dbReference>
<dbReference type="PANTHER" id="PTHR37406:SF1">
    <property type="entry name" value="T4-TYPE LYSOZYME 1-RELATED"/>
    <property type="match status" value="1"/>
</dbReference>
<reference evidence="4 5" key="1">
    <citation type="submission" date="2015-07" db="EMBL/GenBank/DDBJ databases">
        <title>Isolation and characterization of JD18-a novel lytic bacteriophage for Klebsiella pneumoniae.</title>
        <authorList>
            <person name="Fan J."/>
            <person name="Zhang X."/>
            <person name="Guo X."/>
            <person name="He P."/>
            <person name="Zhang Y."/>
        </authorList>
    </citation>
    <scope>NUCLEOTIDE SEQUENCE [LARGE SCALE GENOMIC DNA]</scope>
</reference>
<dbReference type="SUPFAM" id="SSF53955">
    <property type="entry name" value="Lysozyme-like"/>
    <property type="match status" value="1"/>
</dbReference>
<organism evidence="4 5">
    <name type="scientific">Klebsiella phage JD18</name>
    <dbReference type="NCBI Taxonomy" id="1698360"/>
    <lineage>
        <taxon>Viruses</taxon>
        <taxon>Duplodnaviria</taxon>
        <taxon>Heunggongvirae</taxon>
        <taxon>Uroviricota</taxon>
        <taxon>Caudoviricetes</taxon>
        <taxon>Pantevenvirales</taxon>
        <taxon>Straboviridae</taxon>
        <taxon>Tevenvirinae</taxon>
        <taxon>Jiaodavirus</taxon>
        <taxon>Jiaodavirus jd18</taxon>
    </lineage>
</organism>
<dbReference type="InterPro" id="IPR001165">
    <property type="entry name" value="T4-type_lysozyme"/>
</dbReference>
<accession>A0A0K1Y4T1</accession>
<evidence type="ECO:0000313" key="4">
    <source>
        <dbReference type="EMBL" id="AKY01984.1"/>
    </source>
</evidence>
<dbReference type="EMBL" id="KT239446">
    <property type="protein sequence ID" value="AKY01984.1"/>
    <property type="molecule type" value="Genomic_DNA"/>
</dbReference>
<evidence type="ECO:0000313" key="5">
    <source>
        <dbReference type="Proteomes" id="UP000204179"/>
    </source>
</evidence>
<dbReference type="PANTHER" id="PTHR37406">
    <property type="entry name" value="T4-TYPE LYSOZYME 1-RELATED"/>
    <property type="match status" value="1"/>
</dbReference>
<dbReference type="InterPro" id="IPR023346">
    <property type="entry name" value="Lysozyme-like_dom_sf"/>
</dbReference>
<comment type="catalytic activity">
    <reaction evidence="3">
        <text>Hydrolysis of (1-&gt;4)-beta-linkages between N-acetylmuramic acid and N-acetyl-D-glucosamine residues in a peptidoglycan and between N-acetyl-D-glucosamine residues in chitodextrins.</text>
        <dbReference type="EC" id="3.2.1.17"/>
    </reaction>
</comment>
<dbReference type="CDD" id="cd00735">
    <property type="entry name" value="T4-like_lys"/>
    <property type="match status" value="1"/>
</dbReference>
<keyword evidence="3" id="KW-0378">Hydrolase</keyword>
<dbReference type="RefSeq" id="YP_009190694.1">
    <property type="nucleotide sequence ID" value="NC_028686.1"/>
</dbReference>
<evidence type="ECO:0000256" key="1">
    <source>
        <dbReference type="ARBA" id="ARBA00022529"/>
    </source>
</evidence>
<evidence type="ECO:0000256" key="2">
    <source>
        <dbReference type="ARBA" id="ARBA00022638"/>
    </source>
</evidence>
<gene>
    <name evidence="4" type="ORF">JD18_113</name>
</gene>
<keyword evidence="1 3" id="KW-0929">Antimicrobial</keyword>
<comment type="similarity">
    <text evidence="3">Belongs to the glycosyl hydrolase 24 family.</text>
</comment>
<sequence>MDIFGMLRIDEGYDSKIYKDTEGYWTIGIGHLLTKDPSKSLAISNLDKLVGRSTGGQITQAEAEVIFAKDVEKAIKGIVANATLNPVYNVLDDVRRAALINMVFQMGVSGVAGFPASMKLLLAKKWEAAAKELANSRWYRQTPNRARRVIETMRTGTWSAYQGK</sequence>
<dbReference type="GeneID" id="26518528"/>
<dbReference type="GO" id="GO:0016998">
    <property type="term" value="P:cell wall macromolecule catabolic process"/>
    <property type="evidence" value="ECO:0007669"/>
    <property type="project" value="InterPro"/>
</dbReference>
<keyword evidence="5" id="KW-1185">Reference proteome</keyword>
<dbReference type="GO" id="GO:0031640">
    <property type="term" value="P:killing of cells of another organism"/>
    <property type="evidence" value="ECO:0007669"/>
    <property type="project" value="UniProtKB-KW"/>
</dbReference>
<dbReference type="InterPro" id="IPR052619">
    <property type="entry name" value="Phage_lysozyme-like"/>
</dbReference>
<dbReference type="InterPro" id="IPR002196">
    <property type="entry name" value="Glyco_hydro_24"/>
</dbReference>
<dbReference type="GO" id="GO:0009253">
    <property type="term" value="P:peptidoglycan catabolic process"/>
    <property type="evidence" value="ECO:0007669"/>
    <property type="project" value="InterPro"/>
</dbReference>